<dbReference type="InterPro" id="IPR029063">
    <property type="entry name" value="SAM-dependent_MTases_sf"/>
</dbReference>
<dbReference type="InterPro" id="IPR011990">
    <property type="entry name" value="TPR-like_helical_dom_sf"/>
</dbReference>
<dbReference type="PANTHER" id="PTHR14614">
    <property type="entry name" value="HEPATOCELLULAR CARCINOMA-ASSOCIATED ANTIGEN"/>
    <property type="match status" value="1"/>
</dbReference>
<proteinExistence type="predicted"/>
<keyword evidence="2" id="KW-1185">Reference proteome</keyword>
<dbReference type="SUPFAM" id="SSF48452">
    <property type="entry name" value="TPR-like"/>
    <property type="match status" value="1"/>
</dbReference>
<sequence>MEEQACALAEAGDFVLAAKLFRMAITVGPGKASLHEQLAQCLLEAGDAEAAREAVTCATELAPEWGEAYLTLARTQIELGQHQHALRSFDRCAELGCLGDEGALERAEAERRAQRDLAARTGLPQLLIGQDTGGGAGPAGVIWECGAALAEYLTRHRGPGALRGKRVLELGAGTGVVGLAAALLGAQVTMTDLPAAMPLLRHNAAALADAVAAAGGSITVAELDWASVQGPEPACGAPQRAGSGPWTGP</sequence>
<dbReference type="AlphaFoldDB" id="A0AAW1RF81"/>
<organism evidence="1 2">
    <name type="scientific">Elliptochloris bilobata</name>
    <dbReference type="NCBI Taxonomy" id="381761"/>
    <lineage>
        <taxon>Eukaryota</taxon>
        <taxon>Viridiplantae</taxon>
        <taxon>Chlorophyta</taxon>
        <taxon>core chlorophytes</taxon>
        <taxon>Trebouxiophyceae</taxon>
        <taxon>Trebouxiophyceae incertae sedis</taxon>
        <taxon>Elliptochloris clade</taxon>
        <taxon>Elliptochloris</taxon>
    </lineage>
</organism>
<dbReference type="Gene3D" id="1.25.40.10">
    <property type="entry name" value="Tetratricopeptide repeat domain"/>
    <property type="match status" value="1"/>
</dbReference>
<dbReference type="SUPFAM" id="SSF53335">
    <property type="entry name" value="S-adenosyl-L-methionine-dependent methyltransferases"/>
    <property type="match status" value="1"/>
</dbReference>
<evidence type="ECO:0000313" key="2">
    <source>
        <dbReference type="Proteomes" id="UP001445335"/>
    </source>
</evidence>
<evidence type="ECO:0000313" key="1">
    <source>
        <dbReference type="EMBL" id="KAK9831887.1"/>
    </source>
</evidence>
<name>A0AAW1RF81_9CHLO</name>
<comment type="caution">
    <text evidence="1">The sequence shown here is derived from an EMBL/GenBank/DDBJ whole genome shotgun (WGS) entry which is preliminary data.</text>
</comment>
<dbReference type="EMBL" id="JALJOU010000044">
    <property type="protein sequence ID" value="KAK9831887.1"/>
    <property type="molecule type" value="Genomic_DNA"/>
</dbReference>
<reference evidence="1 2" key="1">
    <citation type="journal article" date="2024" name="Nat. Commun.">
        <title>Phylogenomics reveals the evolutionary origins of lichenization in chlorophyte algae.</title>
        <authorList>
            <person name="Puginier C."/>
            <person name="Libourel C."/>
            <person name="Otte J."/>
            <person name="Skaloud P."/>
            <person name="Haon M."/>
            <person name="Grisel S."/>
            <person name="Petersen M."/>
            <person name="Berrin J.G."/>
            <person name="Delaux P.M."/>
            <person name="Dal Grande F."/>
            <person name="Keller J."/>
        </authorList>
    </citation>
    <scope>NUCLEOTIDE SEQUENCE [LARGE SCALE GENOMIC DNA]</scope>
    <source>
        <strain evidence="1 2">SAG 245.80</strain>
    </source>
</reference>
<dbReference type="Proteomes" id="UP001445335">
    <property type="component" value="Unassembled WGS sequence"/>
</dbReference>
<gene>
    <name evidence="1" type="ORF">WJX81_005587</name>
</gene>
<dbReference type="Gene3D" id="3.40.50.150">
    <property type="entry name" value="Vaccinia Virus protein VP39"/>
    <property type="match status" value="1"/>
</dbReference>
<dbReference type="InterPro" id="IPR019410">
    <property type="entry name" value="Methyltransf_16"/>
</dbReference>
<dbReference type="Pfam" id="PF10294">
    <property type="entry name" value="Methyltransf_16"/>
    <property type="match status" value="1"/>
</dbReference>
<protein>
    <submittedName>
        <fullName evidence="1">Uncharacterized protein</fullName>
    </submittedName>
</protein>
<accession>A0AAW1RF81</accession>
<dbReference type="Pfam" id="PF14559">
    <property type="entry name" value="TPR_19"/>
    <property type="match status" value="1"/>
</dbReference>